<keyword evidence="3 4" id="KW-0808">Transferase</keyword>
<dbReference type="Pfam" id="PF00201">
    <property type="entry name" value="UDPGT"/>
    <property type="match status" value="1"/>
</dbReference>
<sequence>MERPSTTVPHVAIVPTPGMGHLIPLAEFAKRLVLCHNFSVTFVVPNDGSPAKAQRSLLDSLPPSITYVFLPPVCFDDLPAETTRIETIIALTLARSVPSLRDEVRRLKESTRLVALVADLFGTDSFDVAQEFNVSPYIFFPTTAMCLSLFLHLPKLDEAVSCEYRDLPEPLKLPGCIPIHGRDLLDPVQDRRNDAYKWVLHHAKRYKLAEGILVNSFEELEPGPFEYLKREEPGRPPVYPVGPLVNMEQSSKSDGSECLKWLDGQPDGSVLYVSFGSGGTLSFDQIQELALGLEMSEHRFLWVVRTPNDKAANATYFTVYSQNEPFQFLPKGFLERTKGRGLVLPSWAPQAQVLAHRSTGGFLTHCGWNSTLESMVNGVPLITWPLYAEQKMNALMLTQDIKVALRPRADAETGLVGRDEISRVVKGLMEGEEGKKIRNRMKDLKDASAKVLGEDGSSARALSELTLNGAGFSIFARFLPSSNSPSTHMWRSCSVHANRSWKSCPVHATRPCSPTAHFSVANRLLPVTPT</sequence>
<keyword evidence="2 4" id="KW-0328">Glycosyltransferase</keyword>
<dbReference type="STRING" id="71139.A0A059CJP1"/>
<dbReference type="EC" id="2.4.1.-" evidence="5"/>
<dbReference type="FunFam" id="3.40.50.2000:FF:000054">
    <property type="entry name" value="Glycosyltransferase"/>
    <property type="match status" value="1"/>
</dbReference>
<dbReference type="Gene3D" id="3.40.50.2000">
    <property type="entry name" value="Glycogen Phosphorylase B"/>
    <property type="match status" value="2"/>
</dbReference>
<dbReference type="InterPro" id="IPR002213">
    <property type="entry name" value="UDP_glucos_trans"/>
</dbReference>
<dbReference type="PROSITE" id="PS00375">
    <property type="entry name" value="UDPGT"/>
    <property type="match status" value="1"/>
</dbReference>
<gene>
    <name evidence="6" type="ORF">EUGRSUZ_D02351</name>
</gene>
<accession>A0A059CJP1</accession>
<dbReference type="InParanoid" id="A0A059CJP1"/>
<evidence type="ECO:0000256" key="4">
    <source>
        <dbReference type="RuleBase" id="RU003718"/>
    </source>
</evidence>
<dbReference type="CDD" id="cd03784">
    <property type="entry name" value="GT1_Gtf-like"/>
    <property type="match status" value="1"/>
</dbReference>
<dbReference type="FunCoup" id="A0A059CJP1">
    <property type="interactions" value="265"/>
</dbReference>
<protein>
    <recommendedName>
        <fullName evidence="5">Glycosyltransferase</fullName>
        <ecNumber evidence="5">2.4.1.-</ecNumber>
    </recommendedName>
</protein>
<dbReference type="InterPro" id="IPR035595">
    <property type="entry name" value="UDP_glycos_trans_CS"/>
</dbReference>
<evidence type="ECO:0000256" key="3">
    <source>
        <dbReference type="ARBA" id="ARBA00022679"/>
    </source>
</evidence>
<evidence type="ECO:0000256" key="5">
    <source>
        <dbReference type="RuleBase" id="RU362057"/>
    </source>
</evidence>
<dbReference type="OMA" id="GTKFLWV"/>
<organism evidence="6">
    <name type="scientific">Eucalyptus grandis</name>
    <name type="common">Flooded gum</name>
    <dbReference type="NCBI Taxonomy" id="71139"/>
    <lineage>
        <taxon>Eukaryota</taxon>
        <taxon>Viridiplantae</taxon>
        <taxon>Streptophyta</taxon>
        <taxon>Embryophyta</taxon>
        <taxon>Tracheophyta</taxon>
        <taxon>Spermatophyta</taxon>
        <taxon>Magnoliopsida</taxon>
        <taxon>eudicotyledons</taxon>
        <taxon>Gunneridae</taxon>
        <taxon>Pentapetalae</taxon>
        <taxon>rosids</taxon>
        <taxon>malvids</taxon>
        <taxon>Myrtales</taxon>
        <taxon>Myrtaceae</taxon>
        <taxon>Myrtoideae</taxon>
        <taxon>Eucalypteae</taxon>
        <taxon>Eucalyptus</taxon>
    </lineage>
</organism>
<dbReference type="FunFam" id="3.40.50.2000:FF:000051">
    <property type="entry name" value="Glycosyltransferase"/>
    <property type="match status" value="1"/>
</dbReference>
<dbReference type="EMBL" id="KK198756">
    <property type="protein sequence ID" value="KCW78150.1"/>
    <property type="molecule type" value="Genomic_DNA"/>
</dbReference>
<dbReference type="PANTHER" id="PTHR48045:SF11">
    <property type="entry name" value="UDP-GLYCOSYLTRANSFERASE 72B1"/>
    <property type="match status" value="1"/>
</dbReference>
<name>A0A059CJP1_EUCGR</name>
<reference evidence="6" key="1">
    <citation type="submission" date="2013-07" db="EMBL/GenBank/DDBJ databases">
        <title>The genome of Eucalyptus grandis.</title>
        <authorList>
            <person name="Schmutz J."/>
            <person name="Hayes R."/>
            <person name="Myburg A."/>
            <person name="Tuskan G."/>
            <person name="Grattapaglia D."/>
            <person name="Rokhsar D.S."/>
        </authorList>
    </citation>
    <scope>NUCLEOTIDE SEQUENCE</scope>
    <source>
        <tissue evidence="6">Leaf extractions</tissue>
    </source>
</reference>
<proteinExistence type="inferred from homology"/>
<dbReference type="AlphaFoldDB" id="A0A059CJP1"/>
<evidence type="ECO:0000256" key="2">
    <source>
        <dbReference type="ARBA" id="ARBA00022676"/>
    </source>
</evidence>
<dbReference type="SUPFAM" id="SSF53756">
    <property type="entry name" value="UDP-Glycosyltransferase/glycogen phosphorylase"/>
    <property type="match status" value="1"/>
</dbReference>
<dbReference type="eggNOG" id="KOG1192">
    <property type="taxonomic scope" value="Eukaryota"/>
</dbReference>
<dbReference type="PANTHER" id="PTHR48045">
    <property type="entry name" value="UDP-GLYCOSYLTRANSFERASE 72B1"/>
    <property type="match status" value="1"/>
</dbReference>
<dbReference type="Gramene" id="KCW78150">
    <property type="protein sequence ID" value="KCW78150"/>
    <property type="gene ID" value="EUGRSUZ_D02351"/>
</dbReference>
<evidence type="ECO:0000256" key="1">
    <source>
        <dbReference type="ARBA" id="ARBA00009995"/>
    </source>
</evidence>
<dbReference type="GO" id="GO:0008194">
    <property type="term" value="F:UDP-glycosyltransferase activity"/>
    <property type="evidence" value="ECO:0000318"/>
    <property type="project" value="GO_Central"/>
</dbReference>
<comment type="similarity">
    <text evidence="1 4">Belongs to the UDP-glycosyltransferase family.</text>
</comment>
<evidence type="ECO:0000313" key="6">
    <source>
        <dbReference type="EMBL" id="KCW78150.1"/>
    </source>
</evidence>